<dbReference type="GO" id="GO:0005762">
    <property type="term" value="C:mitochondrial large ribosomal subunit"/>
    <property type="evidence" value="ECO:0007669"/>
    <property type="project" value="TreeGrafter"/>
</dbReference>
<keyword evidence="7" id="KW-1185">Reference proteome</keyword>
<organism evidence="6 7">
    <name type="scientific">Armillaria borealis</name>
    <dbReference type="NCBI Taxonomy" id="47425"/>
    <lineage>
        <taxon>Eukaryota</taxon>
        <taxon>Fungi</taxon>
        <taxon>Dikarya</taxon>
        <taxon>Basidiomycota</taxon>
        <taxon>Agaricomycotina</taxon>
        <taxon>Agaricomycetes</taxon>
        <taxon>Agaricomycetidae</taxon>
        <taxon>Agaricales</taxon>
        <taxon>Marasmiineae</taxon>
        <taxon>Physalacriaceae</taxon>
        <taxon>Armillaria</taxon>
    </lineage>
</organism>
<dbReference type="PANTHER" id="PTHR13501:SF8">
    <property type="entry name" value="LARGE RIBOSOMAL SUBUNIT PROTEIN UL22M"/>
    <property type="match status" value="1"/>
</dbReference>
<evidence type="ECO:0000256" key="1">
    <source>
        <dbReference type="ARBA" id="ARBA00009451"/>
    </source>
</evidence>
<dbReference type="Gene3D" id="3.90.470.10">
    <property type="entry name" value="Ribosomal protein L22/L17"/>
    <property type="match status" value="1"/>
</dbReference>
<evidence type="ECO:0000256" key="4">
    <source>
        <dbReference type="RuleBase" id="RU004005"/>
    </source>
</evidence>
<sequence length="267" mass="30294">MMQSRLKVLASSHFFRRVQWQLSHSPARPIGARYYAINPFNWVPEKVKEKFGMKTRETESEEDVAAAKKEAEERGESSIFETVTVAEPEPPLPSPDATKPLDASPKEDSAVQIERKGDSHKYSTAVFKISHRKLNMIGRQISGKPIDHAILQMQFSEKRASTRIMNMLATARDHAVRYKGLDGQRLVVAESWVSKGKHNRKRLEPKGRGHVGIQVHPQAKLSIVLKEGRTLEEQKAKEKAFKLKRIVSAAVTREDKPIRNPGAMWAW</sequence>
<reference evidence="6" key="1">
    <citation type="submission" date="2023-06" db="EMBL/GenBank/DDBJ databases">
        <authorList>
            <consortium name="Lawrence Berkeley National Laboratory"/>
            <person name="Ahrendt S."/>
            <person name="Sahu N."/>
            <person name="Indic B."/>
            <person name="Wong-Bajracharya J."/>
            <person name="Merenyi Z."/>
            <person name="Ke H.-M."/>
            <person name="Monk M."/>
            <person name="Kocsube S."/>
            <person name="Drula E."/>
            <person name="Lipzen A."/>
            <person name="Balint B."/>
            <person name="Henrissat B."/>
            <person name="Andreopoulos B."/>
            <person name="Martin F.M."/>
            <person name="Harder C.B."/>
            <person name="Rigling D."/>
            <person name="Ford K.L."/>
            <person name="Foster G.D."/>
            <person name="Pangilinan J."/>
            <person name="Papanicolaou A."/>
            <person name="Barry K."/>
            <person name="LaButti K."/>
            <person name="Viragh M."/>
            <person name="Koriabine M."/>
            <person name="Yan M."/>
            <person name="Riley R."/>
            <person name="Champramary S."/>
            <person name="Plett K.L."/>
            <person name="Tsai I.J."/>
            <person name="Slot J."/>
            <person name="Sipos G."/>
            <person name="Plett J."/>
            <person name="Nagy L.G."/>
            <person name="Grigoriev I.V."/>
        </authorList>
    </citation>
    <scope>NUCLEOTIDE SEQUENCE</scope>
    <source>
        <strain evidence="6">FPL87.14</strain>
    </source>
</reference>
<feature type="region of interest" description="Disordered" evidence="5">
    <location>
        <begin position="53"/>
        <end position="117"/>
    </location>
</feature>
<dbReference type="SUPFAM" id="SSF54843">
    <property type="entry name" value="Ribosomal protein L22"/>
    <property type="match status" value="1"/>
</dbReference>
<dbReference type="GO" id="GO:0006412">
    <property type="term" value="P:translation"/>
    <property type="evidence" value="ECO:0007669"/>
    <property type="project" value="InterPro"/>
</dbReference>
<accession>A0AA39N0P6</accession>
<protein>
    <submittedName>
        <fullName evidence="6">Mitochondrial 50S ribosomal protein L22</fullName>
    </submittedName>
</protein>
<dbReference type="PANTHER" id="PTHR13501">
    <property type="entry name" value="CHLOROPLAST 50S RIBOSOMAL PROTEIN L22-RELATED"/>
    <property type="match status" value="1"/>
</dbReference>
<feature type="compositionally biased region" description="Basic and acidic residues" evidence="5">
    <location>
        <begin position="104"/>
        <end position="117"/>
    </location>
</feature>
<gene>
    <name evidence="6" type="ORF">EV421DRAFT_1765450</name>
</gene>
<dbReference type="InterPro" id="IPR047867">
    <property type="entry name" value="Ribosomal_uL22_bac/org-type"/>
</dbReference>
<dbReference type="GO" id="GO:0003735">
    <property type="term" value="F:structural constituent of ribosome"/>
    <property type="evidence" value="ECO:0007669"/>
    <property type="project" value="InterPro"/>
</dbReference>
<evidence type="ECO:0000256" key="2">
    <source>
        <dbReference type="ARBA" id="ARBA00022980"/>
    </source>
</evidence>
<dbReference type="InterPro" id="IPR001063">
    <property type="entry name" value="Ribosomal_uL22"/>
</dbReference>
<evidence type="ECO:0000313" key="7">
    <source>
        <dbReference type="Proteomes" id="UP001175226"/>
    </source>
</evidence>
<dbReference type="Pfam" id="PF00237">
    <property type="entry name" value="Ribosomal_L22"/>
    <property type="match status" value="1"/>
</dbReference>
<evidence type="ECO:0000256" key="3">
    <source>
        <dbReference type="ARBA" id="ARBA00023274"/>
    </source>
</evidence>
<feature type="compositionally biased region" description="Basic and acidic residues" evidence="5">
    <location>
        <begin position="65"/>
        <end position="76"/>
    </location>
</feature>
<evidence type="ECO:0000313" key="6">
    <source>
        <dbReference type="EMBL" id="KAK0453632.1"/>
    </source>
</evidence>
<comment type="similarity">
    <text evidence="1 4">Belongs to the universal ribosomal protein uL22 family.</text>
</comment>
<keyword evidence="2 4" id="KW-0689">Ribosomal protein</keyword>
<name>A0AA39N0P6_9AGAR</name>
<dbReference type="AlphaFoldDB" id="A0AA39N0P6"/>
<dbReference type="Proteomes" id="UP001175226">
    <property type="component" value="Unassembled WGS sequence"/>
</dbReference>
<comment type="caution">
    <text evidence="6">The sequence shown here is derived from an EMBL/GenBank/DDBJ whole genome shotgun (WGS) entry which is preliminary data.</text>
</comment>
<proteinExistence type="inferred from homology"/>
<dbReference type="InterPro" id="IPR036394">
    <property type="entry name" value="Ribosomal_uL22_sf"/>
</dbReference>
<keyword evidence="3 4" id="KW-0687">Ribonucleoprotein</keyword>
<dbReference type="EMBL" id="JAUEPT010000003">
    <property type="protein sequence ID" value="KAK0453632.1"/>
    <property type="molecule type" value="Genomic_DNA"/>
</dbReference>
<evidence type="ECO:0000256" key="5">
    <source>
        <dbReference type="SAM" id="MobiDB-lite"/>
    </source>
</evidence>